<reference evidence="2" key="1">
    <citation type="submission" date="2016-04" db="EMBL/GenBank/DDBJ databases">
        <authorList>
            <person name="Evans L.H."/>
            <person name="Alamgir A."/>
            <person name="Owens N."/>
            <person name="Weber N.D."/>
            <person name="Virtaneva K."/>
            <person name="Barbian K."/>
            <person name="Babar A."/>
            <person name="Rosenke K."/>
        </authorList>
    </citation>
    <scope>NUCLEOTIDE SEQUENCE [LARGE SCALE GENOMIC DNA]</scope>
    <source>
        <strain evidence="2">CBS 101.48</strain>
    </source>
</reference>
<dbReference type="InParanoid" id="A0A163JVF0"/>
<sequence length="101" mass="11035">MIIVAQAMDSPSTDPCMTTLDEQQRDDNEGGYSSKSCQDACASQKQWEDNNGMCVFDRCYCTDVGVGTCQDNNHEGCDAICQNLSLDWVGVCSDGDCHCVF</sequence>
<evidence type="ECO:0000313" key="3">
    <source>
        <dbReference type="Proteomes" id="UP000078561"/>
    </source>
</evidence>
<name>A0A163JVF0_ABSGL</name>
<accession>A0A163JVF0</accession>
<protein>
    <submittedName>
        <fullName evidence="2">Uncharacterized protein</fullName>
    </submittedName>
</protein>
<dbReference type="Proteomes" id="UP000078561">
    <property type="component" value="Unassembled WGS sequence"/>
</dbReference>
<feature type="region of interest" description="Disordered" evidence="1">
    <location>
        <begin position="8"/>
        <end position="35"/>
    </location>
</feature>
<dbReference type="OrthoDB" id="2274040at2759"/>
<evidence type="ECO:0000256" key="1">
    <source>
        <dbReference type="SAM" id="MobiDB-lite"/>
    </source>
</evidence>
<keyword evidence="3" id="KW-1185">Reference proteome</keyword>
<dbReference type="AlphaFoldDB" id="A0A163JVF0"/>
<evidence type="ECO:0000313" key="2">
    <source>
        <dbReference type="EMBL" id="SAM03615.1"/>
    </source>
</evidence>
<gene>
    <name evidence="2" type="primary">ABSGL_09457.1 scaffold 11253</name>
</gene>
<dbReference type="EMBL" id="LT554210">
    <property type="protein sequence ID" value="SAM03615.1"/>
    <property type="molecule type" value="Genomic_DNA"/>
</dbReference>
<proteinExistence type="predicted"/>
<organism evidence="2">
    <name type="scientific">Absidia glauca</name>
    <name type="common">Pin mould</name>
    <dbReference type="NCBI Taxonomy" id="4829"/>
    <lineage>
        <taxon>Eukaryota</taxon>
        <taxon>Fungi</taxon>
        <taxon>Fungi incertae sedis</taxon>
        <taxon>Mucoromycota</taxon>
        <taxon>Mucoromycotina</taxon>
        <taxon>Mucoromycetes</taxon>
        <taxon>Mucorales</taxon>
        <taxon>Cunninghamellaceae</taxon>
        <taxon>Absidia</taxon>
    </lineage>
</organism>